<dbReference type="OrthoDB" id="345491at2759"/>
<dbReference type="AlphaFoldDB" id="U6MJ74"/>
<dbReference type="EMBL" id="HG722189">
    <property type="protein sequence ID" value="CDJ61700.1"/>
    <property type="molecule type" value="Genomic_DNA"/>
</dbReference>
<dbReference type="GeneID" id="25338383"/>
<keyword evidence="2" id="KW-1185">Reference proteome</keyword>
<organism evidence="1 2">
    <name type="scientific">Eimeria maxima</name>
    <name type="common">Coccidian parasite</name>
    <dbReference type="NCBI Taxonomy" id="5804"/>
    <lineage>
        <taxon>Eukaryota</taxon>
        <taxon>Sar</taxon>
        <taxon>Alveolata</taxon>
        <taxon>Apicomplexa</taxon>
        <taxon>Conoidasida</taxon>
        <taxon>Coccidia</taxon>
        <taxon>Eucoccidiorida</taxon>
        <taxon>Eimeriorina</taxon>
        <taxon>Eimeriidae</taxon>
        <taxon>Eimeria</taxon>
    </lineage>
</organism>
<dbReference type="Proteomes" id="UP000030763">
    <property type="component" value="Unassembled WGS sequence"/>
</dbReference>
<reference evidence="1" key="2">
    <citation type="submission" date="2013-10" db="EMBL/GenBank/DDBJ databases">
        <authorList>
            <person name="Aslett M."/>
        </authorList>
    </citation>
    <scope>NUCLEOTIDE SEQUENCE [LARGE SCALE GENOMIC DNA]</scope>
    <source>
        <strain evidence="1">Weybridge</strain>
    </source>
</reference>
<protein>
    <submittedName>
        <fullName evidence="1">Uncharacterized protein</fullName>
    </submittedName>
</protein>
<name>U6MJ74_EIMMA</name>
<sequence length="224" mass="25908">MGLEGFAYPIQQRLRSFIECYRSISLYHRNLGFFCVGILGGSIWGSYERRGRDAANADCSAVRLTFYDLPAALSQPQQDSRPSNRERTDRQRKRAFENLWEEAARLLQRQPGYTYTQMFRRALVDEVVENAEQSNMVDAKQQRHRVGRKGVSAGIQFSNESEGAKREQQSVDYVELRVWESEESRSKADMLQTPLVQKIQELGVKMDAGLYRRVFDDALVRLIQ</sequence>
<dbReference type="InterPro" id="IPR011008">
    <property type="entry name" value="Dimeric_a/b-barrel"/>
</dbReference>
<dbReference type="VEuPathDB" id="ToxoDB:EMWEY_00043970"/>
<evidence type="ECO:0000313" key="1">
    <source>
        <dbReference type="EMBL" id="CDJ61700.1"/>
    </source>
</evidence>
<dbReference type="SUPFAM" id="SSF54909">
    <property type="entry name" value="Dimeric alpha+beta barrel"/>
    <property type="match status" value="1"/>
</dbReference>
<dbReference type="OMA" id="KAFEQEW"/>
<gene>
    <name evidence="1" type="ORF">EMWEY_00043970</name>
</gene>
<dbReference type="RefSeq" id="XP_013338350.1">
    <property type="nucleotide sequence ID" value="XM_013482896.1"/>
</dbReference>
<reference evidence="1" key="1">
    <citation type="submission" date="2013-10" db="EMBL/GenBank/DDBJ databases">
        <title>Genomic analysis of the causative agents of coccidiosis in chickens.</title>
        <authorList>
            <person name="Reid A.J."/>
            <person name="Blake D."/>
            <person name="Billington K."/>
            <person name="Browne H."/>
            <person name="Dunn M."/>
            <person name="Hung S."/>
            <person name="Kawahara F."/>
            <person name="Miranda-Saavedra D."/>
            <person name="Mourier T."/>
            <person name="Nagra H."/>
            <person name="Otto T.D."/>
            <person name="Rawlings N."/>
            <person name="Sanchez A."/>
            <person name="Sanders M."/>
            <person name="Subramaniam C."/>
            <person name="Tay Y."/>
            <person name="Dear P."/>
            <person name="Doerig C."/>
            <person name="Gruber A."/>
            <person name="Parkinson J."/>
            <person name="Shirley M."/>
            <person name="Wan K.L."/>
            <person name="Berriman M."/>
            <person name="Tomley F."/>
            <person name="Pain A."/>
        </authorList>
    </citation>
    <scope>NUCLEOTIDE SEQUENCE [LARGE SCALE GENOMIC DNA]</scope>
    <source>
        <strain evidence="1">Weybridge</strain>
    </source>
</reference>
<accession>U6MJ74</accession>
<evidence type="ECO:0000313" key="2">
    <source>
        <dbReference type="Proteomes" id="UP000030763"/>
    </source>
</evidence>
<proteinExistence type="predicted"/>